<reference evidence="6" key="3">
    <citation type="submission" date="2025-09" db="UniProtKB">
        <authorList>
            <consortium name="Ensembl"/>
        </authorList>
    </citation>
    <scope>IDENTIFICATION</scope>
</reference>
<feature type="domain" description="AIG1-type G" evidence="5">
    <location>
        <begin position="46"/>
        <end position="246"/>
    </location>
</feature>
<dbReference type="InterPro" id="IPR006703">
    <property type="entry name" value="G_AIG1"/>
</dbReference>
<sequence>MADRAAETRASGLPRSRTSSESPAEAAGPRRSGMGREEDGSEGSERPELRVVLLGRSGAGRSATGNTLLCQELFESRLASQPVTTTCSVTLKGYDVHVVDTPDAFDSPERSARCCREIARCALLSAPGPHALLLVTQLGRFTQEDEAAVQQVWRLFGSGAAGRTVVVFTRGDELRGGSLLRYVQDTGTYALQKLLRDCGQRCCAFDNRATGKQKEEQVGELLAIVLEMLGGDLNNYYRNGLYDRAEQLMERPDIDFEKKCDLLAEDVEKQLQGGWHTSFLQWLQSTLVVQWLQSTPVVWRLLSMPCSRRIFSCCSCILAVLLSRRLLWCWQHTYRMLSRCWQQLCGVFSWCWQQGRSLYNRFVH</sequence>
<organism evidence="6 7">
    <name type="scientific">Coturnix japonica</name>
    <name type="common">Japanese quail</name>
    <name type="synonym">Coturnix coturnix japonica</name>
    <dbReference type="NCBI Taxonomy" id="93934"/>
    <lineage>
        <taxon>Eukaryota</taxon>
        <taxon>Metazoa</taxon>
        <taxon>Chordata</taxon>
        <taxon>Craniata</taxon>
        <taxon>Vertebrata</taxon>
        <taxon>Euteleostomi</taxon>
        <taxon>Archelosauria</taxon>
        <taxon>Archosauria</taxon>
        <taxon>Dinosauria</taxon>
        <taxon>Saurischia</taxon>
        <taxon>Theropoda</taxon>
        <taxon>Coelurosauria</taxon>
        <taxon>Aves</taxon>
        <taxon>Neognathae</taxon>
        <taxon>Galloanserae</taxon>
        <taxon>Galliformes</taxon>
        <taxon>Phasianidae</taxon>
        <taxon>Perdicinae</taxon>
        <taxon>Coturnix</taxon>
    </lineage>
</organism>
<evidence type="ECO:0000256" key="3">
    <source>
        <dbReference type="ARBA" id="ARBA00023134"/>
    </source>
</evidence>
<feature type="compositionally biased region" description="Basic and acidic residues" evidence="4">
    <location>
        <begin position="34"/>
        <end position="48"/>
    </location>
</feature>
<evidence type="ECO:0000256" key="4">
    <source>
        <dbReference type="SAM" id="MobiDB-lite"/>
    </source>
</evidence>
<dbReference type="Proteomes" id="UP000694412">
    <property type="component" value="Chromosome 2"/>
</dbReference>
<protein>
    <recommendedName>
        <fullName evidence="5">AIG1-type G domain-containing protein</fullName>
    </recommendedName>
</protein>
<dbReference type="InterPro" id="IPR027417">
    <property type="entry name" value="P-loop_NTPase"/>
</dbReference>
<evidence type="ECO:0000256" key="2">
    <source>
        <dbReference type="ARBA" id="ARBA00022741"/>
    </source>
</evidence>
<accession>A0A8C2T844</accession>
<keyword evidence="3" id="KW-0342">GTP-binding</keyword>
<dbReference type="CDD" id="cd01852">
    <property type="entry name" value="AIG1"/>
    <property type="match status" value="1"/>
</dbReference>
<comment type="similarity">
    <text evidence="1">Belongs to the TRAFAC class TrmE-Era-EngA-EngB-Septin-like GTPase superfamily. AIG1/Toc34/Toc159-like paraseptin GTPase family. IAN subfamily.</text>
</comment>
<name>A0A8C2T844_COTJA</name>
<reference evidence="6" key="2">
    <citation type="submission" date="2025-08" db="UniProtKB">
        <authorList>
            <consortium name="Ensembl"/>
        </authorList>
    </citation>
    <scope>IDENTIFICATION</scope>
</reference>
<dbReference type="InterPro" id="IPR045058">
    <property type="entry name" value="GIMA/IAN/Toc"/>
</dbReference>
<dbReference type="PROSITE" id="PS51720">
    <property type="entry name" value="G_AIG1"/>
    <property type="match status" value="1"/>
</dbReference>
<evidence type="ECO:0000259" key="5">
    <source>
        <dbReference type="PROSITE" id="PS51720"/>
    </source>
</evidence>
<dbReference type="FunFam" id="3.40.50.300:FF:000366">
    <property type="entry name" value="GTPase, IMAP family member 2"/>
    <property type="match status" value="1"/>
</dbReference>
<dbReference type="PANTHER" id="PTHR10903:SF73">
    <property type="entry name" value="GTPASE IMAP FAMILY MEMBER 8"/>
    <property type="match status" value="1"/>
</dbReference>
<dbReference type="Pfam" id="PF04548">
    <property type="entry name" value="AIG1"/>
    <property type="match status" value="1"/>
</dbReference>
<feature type="region of interest" description="Disordered" evidence="4">
    <location>
        <begin position="1"/>
        <end position="48"/>
    </location>
</feature>
<keyword evidence="2" id="KW-0547">Nucleotide-binding</keyword>
<reference evidence="6" key="1">
    <citation type="submission" date="2015-11" db="EMBL/GenBank/DDBJ databases">
        <authorList>
            <consortium name="International Coturnix japonica Genome Analysis Consortium"/>
            <person name="Warren W."/>
            <person name="Burt D.W."/>
            <person name="Antin P.B."/>
            <person name="Lanford R."/>
            <person name="Gros J."/>
            <person name="Wilson R.K."/>
        </authorList>
    </citation>
    <scope>NUCLEOTIDE SEQUENCE [LARGE SCALE GENOMIC DNA]</scope>
</reference>
<evidence type="ECO:0000256" key="1">
    <source>
        <dbReference type="ARBA" id="ARBA00008535"/>
    </source>
</evidence>
<keyword evidence="7" id="KW-1185">Reference proteome</keyword>
<dbReference type="AlphaFoldDB" id="A0A8C2T844"/>
<dbReference type="PANTHER" id="PTHR10903">
    <property type="entry name" value="GTPASE, IMAP FAMILY MEMBER-RELATED"/>
    <property type="match status" value="1"/>
</dbReference>
<dbReference type="GO" id="GO:0005525">
    <property type="term" value="F:GTP binding"/>
    <property type="evidence" value="ECO:0007669"/>
    <property type="project" value="UniProtKB-KW"/>
</dbReference>
<dbReference type="Gene3D" id="3.40.50.300">
    <property type="entry name" value="P-loop containing nucleotide triphosphate hydrolases"/>
    <property type="match status" value="1"/>
</dbReference>
<proteinExistence type="inferred from homology"/>
<dbReference type="GeneTree" id="ENSGT00940000154844"/>
<dbReference type="Ensembl" id="ENSCJPT00005013575.1">
    <property type="protein sequence ID" value="ENSCJPP00005009050.1"/>
    <property type="gene ID" value="ENSCJPG00005008005.1"/>
</dbReference>
<evidence type="ECO:0000313" key="7">
    <source>
        <dbReference type="Proteomes" id="UP000694412"/>
    </source>
</evidence>
<dbReference type="SUPFAM" id="SSF52540">
    <property type="entry name" value="P-loop containing nucleoside triphosphate hydrolases"/>
    <property type="match status" value="1"/>
</dbReference>
<evidence type="ECO:0000313" key="6">
    <source>
        <dbReference type="Ensembl" id="ENSCJPP00005009050.1"/>
    </source>
</evidence>